<gene>
    <name evidence="1" type="ORF">GCM10009117_02420</name>
</gene>
<evidence type="ECO:0000313" key="2">
    <source>
        <dbReference type="Proteomes" id="UP001500507"/>
    </source>
</evidence>
<sequence>MVSMNDTYTTSYRVGRVYYEKGSKIPFTGVLYGKYSNGNYLSIQEYTNGVGNGKWVNYYDSGELKEVGTYVDNRVEGPYVLYYLNGNKKAEGKYKHWKIKVGEWTYYNEDGSVNHTETH</sequence>
<name>A0ABN1MDC7_9FLAO</name>
<dbReference type="Pfam" id="PF07661">
    <property type="entry name" value="MORN_2"/>
    <property type="match status" value="2"/>
</dbReference>
<dbReference type="Proteomes" id="UP001500507">
    <property type="component" value="Unassembled WGS sequence"/>
</dbReference>
<comment type="caution">
    <text evidence="1">The sequence shown here is derived from an EMBL/GenBank/DDBJ whole genome shotgun (WGS) entry which is preliminary data.</text>
</comment>
<keyword evidence="2" id="KW-1185">Reference proteome</keyword>
<protein>
    <submittedName>
        <fullName evidence="1">Uncharacterized protein</fullName>
    </submittedName>
</protein>
<accession>A0ABN1MDC7</accession>
<reference evidence="1 2" key="1">
    <citation type="journal article" date="2019" name="Int. J. Syst. Evol. Microbiol.">
        <title>The Global Catalogue of Microorganisms (GCM) 10K type strain sequencing project: providing services to taxonomists for standard genome sequencing and annotation.</title>
        <authorList>
            <consortium name="The Broad Institute Genomics Platform"/>
            <consortium name="The Broad Institute Genome Sequencing Center for Infectious Disease"/>
            <person name="Wu L."/>
            <person name="Ma J."/>
        </authorList>
    </citation>
    <scope>NUCLEOTIDE SEQUENCE [LARGE SCALE GENOMIC DNA]</scope>
    <source>
        <strain evidence="1 2">JCM 16082</strain>
    </source>
</reference>
<dbReference type="Gene3D" id="3.90.930.1">
    <property type="match status" value="1"/>
</dbReference>
<organism evidence="1 2">
    <name type="scientific">Gangjinia marincola</name>
    <dbReference type="NCBI Taxonomy" id="578463"/>
    <lineage>
        <taxon>Bacteria</taxon>
        <taxon>Pseudomonadati</taxon>
        <taxon>Bacteroidota</taxon>
        <taxon>Flavobacteriia</taxon>
        <taxon>Flavobacteriales</taxon>
        <taxon>Flavobacteriaceae</taxon>
        <taxon>Gangjinia</taxon>
    </lineage>
</organism>
<dbReference type="SUPFAM" id="SSF82185">
    <property type="entry name" value="Histone H3 K4-specific methyltransferase SET7/9 N-terminal domain"/>
    <property type="match status" value="1"/>
</dbReference>
<evidence type="ECO:0000313" key="1">
    <source>
        <dbReference type="EMBL" id="GAA0871097.1"/>
    </source>
</evidence>
<dbReference type="InterPro" id="IPR011652">
    <property type="entry name" value="MORN_2"/>
</dbReference>
<proteinExistence type="predicted"/>
<dbReference type="EMBL" id="BAAAFG010000001">
    <property type="protein sequence ID" value="GAA0871097.1"/>
    <property type="molecule type" value="Genomic_DNA"/>
</dbReference>